<evidence type="ECO:0000313" key="1">
    <source>
        <dbReference type="EMBL" id="KAE8381586.1"/>
    </source>
</evidence>
<organism evidence="1 2">
    <name type="scientific">Aspergillus bertholletiae</name>
    <dbReference type="NCBI Taxonomy" id="1226010"/>
    <lineage>
        <taxon>Eukaryota</taxon>
        <taxon>Fungi</taxon>
        <taxon>Dikarya</taxon>
        <taxon>Ascomycota</taxon>
        <taxon>Pezizomycotina</taxon>
        <taxon>Eurotiomycetes</taxon>
        <taxon>Eurotiomycetidae</taxon>
        <taxon>Eurotiales</taxon>
        <taxon>Aspergillaceae</taxon>
        <taxon>Aspergillus</taxon>
        <taxon>Aspergillus subgen. Circumdati</taxon>
    </lineage>
</organism>
<sequence length="78" mass="8111">MNGKEKVSDIGRASAYSIQECINSCLSSQGDDCKGVTYEANLTSSFDGGQDGNCFFKDQAGKYFPGADTIISAGIIGG</sequence>
<dbReference type="AlphaFoldDB" id="A0A5N7BIH6"/>
<accession>A0A5N7BIH6</accession>
<protein>
    <submittedName>
        <fullName evidence="1">Uncharacterized protein</fullName>
    </submittedName>
</protein>
<evidence type="ECO:0000313" key="2">
    <source>
        <dbReference type="Proteomes" id="UP000326198"/>
    </source>
</evidence>
<reference evidence="1 2" key="1">
    <citation type="submission" date="2019-04" db="EMBL/GenBank/DDBJ databases">
        <title>Friends and foes A comparative genomics studyof 23 Aspergillus species from section Flavi.</title>
        <authorList>
            <consortium name="DOE Joint Genome Institute"/>
            <person name="Kjaerbolling I."/>
            <person name="Vesth T."/>
            <person name="Frisvad J.C."/>
            <person name="Nybo J.L."/>
            <person name="Theobald S."/>
            <person name="Kildgaard S."/>
            <person name="Isbrandt T."/>
            <person name="Kuo A."/>
            <person name="Sato A."/>
            <person name="Lyhne E.K."/>
            <person name="Kogle M.E."/>
            <person name="Wiebenga A."/>
            <person name="Kun R.S."/>
            <person name="Lubbers R.J."/>
            <person name="Makela M.R."/>
            <person name="Barry K."/>
            <person name="Chovatia M."/>
            <person name="Clum A."/>
            <person name="Daum C."/>
            <person name="Haridas S."/>
            <person name="He G."/>
            <person name="LaButti K."/>
            <person name="Lipzen A."/>
            <person name="Mondo S."/>
            <person name="Riley R."/>
            <person name="Salamov A."/>
            <person name="Simmons B.A."/>
            <person name="Magnuson J.K."/>
            <person name="Henrissat B."/>
            <person name="Mortensen U.H."/>
            <person name="Larsen T.O."/>
            <person name="Devries R.P."/>
            <person name="Grigoriev I.V."/>
            <person name="Machida M."/>
            <person name="Baker S.E."/>
            <person name="Andersen M.R."/>
        </authorList>
    </citation>
    <scope>NUCLEOTIDE SEQUENCE [LARGE SCALE GENOMIC DNA]</scope>
    <source>
        <strain evidence="1 2">IBT 29228</strain>
    </source>
</reference>
<dbReference type="OrthoDB" id="5358884at2759"/>
<keyword evidence="2" id="KW-1185">Reference proteome</keyword>
<name>A0A5N7BIH6_9EURO</name>
<gene>
    <name evidence="1" type="ORF">BDV26DRAFT_255133</name>
</gene>
<dbReference type="EMBL" id="ML736169">
    <property type="protein sequence ID" value="KAE8381586.1"/>
    <property type="molecule type" value="Genomic_DNA"/>
</dbReference>
<dbReference type="Proteomes" id="UP000326198">
    <property type="component" value="Unassembled WGS sequence"/>
</dbReference>
<dbReference type="Gene3D" id="3.50.4.10">
    <property type="entry name" value="Hepatocyte Growth Factor"/>
    <property type="match status" value="1"/>
</dbReference>
<proteinExistence type="predicted"/>